<feature type="transmembrane region" description="Helical" evidence="5">
    <location>
        <begin position="371"/>
        <end position="392"/>
    </location>
</feature>
<feature type="transmembrane region" description="Helical" evidence="5">
    <location>
        <begin position="284"/>
        <end position="302"/>
    </location>
</feature>
<evidence type="ECO:0000256" key="3">
    <source>
        <dbReference type="ARBA" id="ARBA00022989"/>
    </source>
</evidence>
<feature type="transmembrane region" description="Helical" evidence="5">
    <location>
        <begin position="116"/>
        <end position="138"/>
    </location>
</feature>
<reference evidence="7" key="1">
    <citation type="submission" date="2022-01" db="EMBL/GenBank/DDBJ databases">
        <title>Antribacter sp. nov., isolated from Guizhou of China.</title>
        <authorList>
            <person name="Chengliang C."/>
            <person name="Ya Z."/>
        </authorList>
    </citation>
    <scope>NUCLEOTIDE SEQUENCE</scope>
    <source>
        <strain evidence="7">KLBMP 9083</strain>
    </source>
</reference>
<dbReference type="AlphaFoldDB" id="A0AA41U7K8"/>
<dbReference type="PROSITE" id="PS50850">
    <property type="entry name" value="MFS"/>
    <property type="match status" value="1"/>
</dbReference>
<dbReference type="SUPFAM" id="SSF103473">
    <property type="entry name" value="MFS general substrate transporter"/>
    <property type="match status" value="1"/>
</dbReference>
<dbReference type="GO" id="GO:0005886">
    <property type="term" value="C:plasma membrane"/>
    <property type="evidence" value="ECO:0007669"/>
    <property type="project" value="UniProtKB-SubCell"/>
</dbReference>
<dbReference type="PANTHER" id="PTHR23531">
    <property type="entry name" value="QUINOLENE RESISTANCE PROTEIN NORA"/>
    <property type="match status" value="1"/>
</dbReference>
<evidence type="ECO:0000256" key="1">
    <source>
        <dbReference type="ARBA" id="ARBA00004651"/>
    </source>
</evidence>
<feature type="transmembrane region" description="Helical" evidence="5">
    <location>
        <begin position="150"/>
        <end position="168"/>
    </location>
</feature>
<feature type="transmembrane region" description="Helical" evidence="5">
    <location>
        <begin position="33"/>
        <end position="52"/>
    </location>
</feature>
<keyword evidence="2 5" id="KW-0812">Transmembrane</keyword>
<proteinExistence type="predicted"/>
<feature type="transmembrane region" description="Helical" evidence="5">
    <location>
        <begin position="346"/>
        <end position="365"/>
    </location>
</feature>
<dbReference type="PANTHER" id="PTHR23531:SF1">
    <property type="entry name" value="QUINOLENE RESISTANCE PROTEIN NORA"/>
    <property type="match status" value="1"/>
</dbReference>
<evidence type="ECO:0000256" key="4">
    <source>
        <dbReference type="ARBA" id="ARBA00023136"/>
    </source>
</evidence>
<dbReference type="RefSeq" id="WP_236089286.1">
    <property type="nucleotide sequence ID" value="NZ_JAKGSG010000031.1"/>
</dbReference>
<dbReference type="Gene3D" id="1.20.1250.20">
    <property type="entry name" value="MFS general substrate transporter like domains"/>
    <property type="match status" value="1"/>
</dbReference>
<gene>
    <name evidence="7" type="ORF">L1785_10880</name>
</gene>
<dbReference type="EMBL" id="JAKGSG010000031">
    <property type="protein sequence ID" value="MCF4121485.1"/>
    <property type="molecule type" value="Genomic_DNA"/>
</dbReference>
<keyword evidence="8" id="KW-1185">Reference proteome</keyword>
<dbReference type="Proteomes" id="UP001165405">
    <property type="component" value="Unassembled WGS sequence"/>
</dbReference>
<feature type="transmembrane region" description="Helical" evidence="5">
    <location>
        <begin position="308"/>
        <end position="334"/>
    </location>
</feature>
<feature type="domain" description="Major facilitator superfamily (MFS) profile" evidence="6">
    <location>
        <begin position="24"/>
        <end position="396"/>
    </location>
</feature>
<dbReference type="InterPro" id="IPR052714">
    <property type="entry name" value="MFS_Exporter"/>
</dbReference>
<accession>A0AA41U7K8</accession>
<feature type="transmembrane region" description="Helical" evidence="5">
    <location>
        <begin position="220"/>
        <end position="244"/>
    </location>
</feature>
<comment type="subcellular location">
    <subcellularLocation>
        <location evidence="1">Cell membrane</location>
        <topology evidence="1">Multi-pass membrane protein</topology>
    </subcellularLocation>
</comment>
<evidence type="ECO:0000313" key="7">
    <source>
        <dbReference type="EMBL" id="MCF4121485.1"/>
    </source>
</evidence>
<evidence type="ECO:0000256" key="2">
    <source>
        <dbReference type="ARBA" id="ARBA00022692"/>
    </source>
</evidence>
<evidence type="ECO:0000259" key="6">
    <source>
        <dbReference type="PROSITE" id="PS50850"/>
    </source>
</evidence>
<sequence>MSTSTSPAPRTAGAPAREPLLTSRFVRLALADLAYFTSVGVGILALPLYVTGPMGSDAAGAGFAFGAFALSALLLRPVAGRLCDLWGRAPLMVGGGIVAATTLALTAHAGSLMLVVALRVLLGVAEAAFFVASFAALADLAPESRRGEALSYNSLGLYLGITLGPPLGELLIGTVGFTGAWYGAGVLALVGAATAWSIGETRPAGQVPDTTRRPAWIYRPAIGPSLGFLASVVAMGGFLAFAALRAESLGMANLSLPLLVYGSVVVVGRIAFARVVDRLPALPLATAALVTIAAGLLLVAGLRTPAALLAGSALMAVGVTFSTPAFFSAIFATATPAERGAASGTASMALDLGLGAGPMVLGLTARAVGTSWAFGVAAGIAVVGALWTWSLLPHDERVLDRHRRGPGS</sequence>
<name>A0AA41U7K8_9MICO</name>
<dbReference type="GO" id="GO:0022857">
    <property type="term" value="F:transmembrane transporter activity"/>
    <property type="evidence" value="ECO:0007669"/>
    <property type="project" value="InterPro"/>
</dbReference>
<keyword evidence="4 5" id="KW-0472">Membrane</keyword>
<feature type="transmembrane region" description="Helical" evidence="5">
    <location>
        <begin position="58"/>
        <end position="79"/>
    </location>
</feature>
<feature type="transmembrane region" description="Helical" evidence="5">
    <location>
        <begin position="250"/>
        <end position="272"/>
    </location>
</feature>
<feature type="transmembrane region" description="Helical" evidence="5">
    <location>
        <begin position="180"/>
        <end position="199"/>
    </location>
</feature>
<protein>
    <submittedName>
        <fullName evidence="7">MFS transporter</fullName>
    </submittedName>
</protein>
<evidence type="ECO:0000313" key="8">
    <source>
        <dbReference type="Proteomes" id="UP001165405"/>
    </source>
</evidence>
<keyword evidence="3 5" id="KW-1133">Transmembrane helix</keyword>
<evidence type="ECO:0000256" key="5">
    <source>
        <dbReference type="SAM" id="Phobius"/>
    </source>
</evidence>
<organism evidence="7 8">
    <name type="scientific">Antribacter soli</name>
    <dbReference type="NCBI Taxonomy" id="2910976"/>
    <lineage>
        <taxon>Bacteria</taxon>
        <taxon>Bacillati</taxon>
        <taxon>Actinomycetota</taxon>
        <taxon>Actinomycetes</taxon>
        <taxon>Micrococcales</taxon>
        <taxon>Promicromonosporaceae</taxon>
        <taxon>Antribacter</taxon>
    </lineage>
</organism>
<dbReference type="InterPro" id="IPR011701">
    <property type="entry name" value="MFS"/>
</dbReference>
<comment type="caution">
    <text evidence="7">The sequence shown here is derived from an EMBL/GenBank/DDBJ whole genome shotgun (WGS) entry which is preliminary data.</text>
</comment>
<dbReference type="InterPro" id="IPR020846">
    <property type="entry name" value="MFS_dom"/>
</dbReference>
<dbReference type="InterPro" id="IPR036259">
    <property type="entry name" value="MFS_trans_sf"/>
</dbReference>
<dbReference type="Pfam" id="PF07690">
    <property type="entry name" value="MFS_1"/>
    <property type="match status" value="1"/>
</dbReference>
<feature type="transmembrane region" description="Helical" evidence="5">
    <location>
        <begin position="91"/>
        <end position="110"/>
    </location>
</feature>